<dbReference type="Gene3D" id="3.20.20.100">
    <property type="entry name" value="NADP-dependent oxidoreductase domain"/>
    <property type="match status" value="1"/>
</dbReference>
<dbReference type="PRINTS" id="PR00069">
    <property type="entry name" value="ALDKETRDTASE"/>
</dbReference>
<evidence type="ECO:0000256" key="3">
    <source>
        <dbReference type="ARBA" id="ARBA00023002"/>
    </source>
</evidence>
<comment type="similarity">
    <text evidence="1">Belongs to the aldo/keto reductase family.</text>
</comment>
<keyword evidence="2" id="KW-0521">NADP</keyword>
<evidence type="ECO:0000259" key="4">
    <source>
        <dbReference type="Pfam" id="PF00248"/>
    </source>
</evidence>
<dbReference type="Proteomes" id="UP001596312">
    <property type="component" value="Unassembled WGS sequence"/>
</dbReference>
<protein>
    <submittedName>
        <fullName evidence="5">Aldo/keto reductase</fullName>
    </submittedName>
</protein>
<dbReference type="SUPFAM" id="SSF51430">
    <property type="entry name" value="NAD(P)-linked oxidoreductase"/>
    <property type="match status" value="1"/>
</dbReference>
<dbReference type="PANTHER" id="PTHR43827">
    <property type="entry name" value="2,5-DIKETO-D-GLUCONIC ACID REDUCTASE"/>
    <property type="match status" value="1"/>
</dbReference>
<dbReference type="InterPro" id="IPR023210">
    <property type="entry name" value="NADP_OxRdtase_dom"/>
</dbReference>
<comment type="caution">
    <text evidence="5">The sequence shown here is derived from an EMBL/GenBank/DDBJ whole genome shotgun (WGS) entry which is preliminary data.</text>
</comment>
<dbReference type="AlphaFoldDB" id="A0ABD5V6D0"/>
<evidence type="ECO:0000256" key="2">
    <source>
        <dbReference type="ARBA" id="ARBA00022857"/>
    </source>
</evidence>
<dbReference type="Pfam" id="PF00248">
    <property type="entry name" value="Aldo_ket_red"/>
    <property type="match status" value="1"/>
</dbReference>
<dbReference type="PROSITE" id="PS00062">
    <property type="entry name" value="ALDOKETO_REDUCTASE_2"/>
    <property type="match status" value="1"/>
</dbReference>
<name>A0ABD5V6D0_9EURY</name>
<sequence length="255" mass="27987">MEPELPPIGLGTMGIEDPDTVARAIELGYRHLDTAQIYENEDVVGEGISRADVPREELTVATKVWADSLAPADVHRSTEESLGELGLDSVELLYVHRPIEAYDPEETLPAFDSLREDGLIEHVGLSNFTTTQLEKARGILEAPIAAHQVEYHPFYWEEELLDFAREDGHALVAYSPLAQGEVFDDPVLEEIAAEHGASEAQVALAWLAGTEGVVPIPKASSEEHLKANLAAAEIELTEEERGRIDGIEDAEKLFE</sequence>
<proteinExistence type="inferred from homology"/>
<feature type="domain" description="NADP-dependent oxidoreductase" evidence="4">
    <location>
        <begin position="8"/>
        <end position="248"/>
    </location>
</feature>
<keyword evidence="6" id="KW-1185">Reference proteome</keyword>
<dbReference type="PANTHER" id="PTHR43827:SF3">
    <property type="entry name" value="NADP-DEPENDENT OXIDOREDUCTASE DOMAIN-CONTAINING PROTEIN"/>
    <property type="match status" value="1"/>
</dbReference>
<dbReference type="InterPro" id="IPR020471">
    <property type="entry name" value="AKR"/>
</dbReference>
<dbReference type="RefSeq" id="WP_340603253.1">
    <property type="nucleotide sequence ID" value="NZ_JBBMXV010000002.1"/>
</dbReference>
<dbReference type="EMBL" id="JBHSXQ010000002">
    <property type="protein sequence ID" value="MFC6904740.1"/>
    <property type="molecule type" value="Genomic_DNA"/>
</dbReference>
<dbReference type="PROSITE" id="PS00798">
    <property type="entry name" value="ALDOKETO_REDUCTASE_1"/>
    <property type="match status" value="1"/>
</dbReference>
<reference evidence="5 6" key="1">
    <citation type="journal article" date="2019" name="Int. J. Syst. Evol. Microbiol.">
        <title>The Global Catalogue of Microorganisms (GCM) 10K type strain sequencing project: providing services to taxonomists for standard genome sequencing and annotation.</title>
        <authorList>
            <consortium name="The Broad Institute Genomics Platform"/>
            <consortium name="The Broad Institute Genome Sequencing Center for Infectious Disease"/>
            <person name="Wu L."/>
            <person name="Ma J."/>
        </authorList>
    </citation>
    <scope>NUCLEOTIDE SEQUENCE [LARGE SCALE GENOMIC DNA]</scope>
    <source>
        <strain evidence="5 6">CGMCC 1.3240</strain>
    </source>
</reference>
<organism evidence="5 6">
    <name type="scientific">Halalkalicoccus tibetensis</name>
    <dbReference type="NCBI Taxonomy" id="175632"/>
    <lineage>
        <taxon>Archaea</taxon>
        <taxon>Methanobacteriati</taxon>
        <taxon>Methanobacteriota</taxon>
        <taxon>Stenosarchaea group</taxon>
        <taxon>Halobacteria</taxon>
        <taxon>Halobacteriales</taxon>
        <taxon>Halococcaceae</taxon>
        <taxon>Halalkalicoccus</taxon>
    </lineage>
</organism>
<accession>A0ABD5V6D0</accession>
<dbReference type="GO" id="GO:0016616">
    <property type="term" value="F:oxidoreductase activity, acting on the CH-OH group of donors, NAD or NADP as acceptor"/>
    <property type="evidence" value="ECO:0007669"/>
    <property type="project" value="UniProtKB-ARBA"/>
</dbReference>
<dbReference type="InterPro" id="IPR036812">
    <property type="entry name" value="NAD(P)_OxRdtase_dom_sf"/>
</dbReference>
<evidence type="ECO:0000313" key="5">
    <source>
        <dbReference type="EMBL" id="MFC6904740.1"/>
    </source>
</evidence>
<dbReference type="PIRSF" id="PIRSF000097">
    <property type="entry name" value="AKR"/>
    <property type="match status" value="1"/>
</dbReference>
<dbReference type="InterPro" id="IPR018170">
    <property type="entry name" value="Aldo/ket_reductase_CS"/>
</dbReference>
<evidence type="ECO:0000313" key="6">
    <source>
        <dbReference type="Proteomes" id="UP001596312"/>
    </source>
</evidence>
<gene>
    <name evidence="5" type="ORF">ACFQGH_05955</name>
</gene>
<evidence type="ECO:0000256" key="1">
    <source>
        <dbReference type="ARBA" id="ARBA00007905"/>
    </source>
</evidence>
<keyword evidence="3" id="KW-0560">Oxidoreductase</keyword>